<evidence type="ECO:0000313" key="2">
    <source>
        <dbReference type="Proteomes" id="UP001497700"/>
    </source>
</evidence>
<name>A0ACB9YPZ2_9PEZI</name>
<keyword evidence="2" id="KW-1185">Reference proteome</keyword>
<dbReference type="Proteomes" id="UP001497700">
    <property type="component" value="Unassembled WGS sequence"/>
</dbReference>
<dbReference type="EMBL" id="MU393564">
    <property type="protein sequence ID" value="KAI4861028.1"/>
    <property type="molecule type" value="Genomic_DNA"/>
</dbReference>
<proteinExistence type="predicted"/>
<sequence length="203" mass="22669">MAHFLFPVSDSVDQPRRKTDYLFLLEDFVRGSIDSINALNLFHDLVTEQHNSPDSAGFLAFDPHVGDTGCQLRVRMFLEVFDKFKLMHRNSPENWEKVVTSLNTTILRLEALVRKARKTYFELTMKTVPKDLGLGSTKGSLATSFGNSAGLMIDICFSRNLFQMVLVGTVGLLKWCLDPDAALKIVNIAFLGTAGTSLICLSY</sequence>
<organism evidence="1 2">
    <name type="scientific">Hypoxylon rubiginosum</name>
    <dbReference type="NCBI Taxonomy" id="110542"/>
    <lineage>
        <taxon>Eukaryota</taxon>
        <taxon>Fungi</taxon>
        <taxon>Dikarya</taxon>
        <taxon>Ascomycota</taxon>
        <taxon>Pezizomycotina</taxon>
        <taxon>Sordariomycetes</taxon>
        <taxon>Xylariomycetidae</taxon>
        <taxon>Xylariales</taxon>
        <taxon>Hypoxylaceae</taxon>
        <taxon>Hypoxylon</taxon>
    </lineage>
</organism>
<accession>A0ACB9YPZ2</accession>
<comment type="caution">
    <text evidence="1">The sequence shown here is derived from an EMBL/GenBank/DDBJ whole genome shotgun (WGS) entry which is preliminary data.</text>
</comment>
<gene>
    <name evidence="1" type="ORF">F4820DRAFT_465099</name>
</gene>
<evidence type="ECO:0000313" key="1">
    <source>
        <dbReference type="EMBL" id="KAI4861028.1"/>
    </source>
</evidence>
<reference evidence="1 2" key="1">
    <citation type="journal article" date="2022" name="New Phytol.">
        <title>Ecological generalism drives hyperdiversity of secondary metabolite gene clusters in xylarialean endophytes.</title>
        <authorList>
            <person name="Franco M.E.E."/>
            <person name="Wisecaver J.H."/>
            <person name="Arnold A.E."/>
            <person name="Ju Y.M."/>
            <person name="Slot J.C."/>
            <person name="Ahrendt S."/>
            <person name="Moore L.P."/>
            <person name="Eastman K.E."/>
            <person name="Scott K."/>
            <person name="Konkel Z."/>
            <person name="Mondo S.J."/>
            <person name="Kuo A."/>
            <person name="Hayes R.D."/>
            <person name="Haridas S."/>
            <person name="Andreopoulos B."/>
            <person name="Riley R."/>
            <person name="LaButti K."/>
            <person name="Pangilinan J."/>
            <person name="Lipzen A."/>
            <person name="Amirebrahimi M."/>
            <person name="Yan J."/>
            <person name="Adam C."/>
            <person name="Keymanesh K."/>
            <person name="Ng V."/>
            <person name="Louie K."/>
            <person name="Northen T."/>
            <person name="Drula E."/>
            <person name="Henrissat B."/>
            <person name="Hsieh H.M."/>
            <person name="Youens-Clark K."/>
            <person name="Lutzoni F."/>
            <person name="Miadlikowska J."/>
            <person name="Eastwood D.C."/>
            <person name="Hamelin R.C."/>
            <person name="Grigoriev I.V."/>
            <person name="U'Ren J.M."/>
        </authorList>
    </citation>
    <scope>NUCLEOTIDE SEQUENCE [LARGE SCALE GENOMIC DNA]</scope>
    <source>
        <strain evidence="1 2">CBS 119005</strain>
    </source>
</reference>
<protein>
    <submittedName>
        <fullName evidence="1">Uncharacterized protein</fullName>
    </submittedName>
</protein>